<dbReference type="SUPFAM" id="SSF46458">
    <property type="entry name" value="Globin-like"/>
    <property type="match status" value="1"/>
</dbReference>
<gene>
    <name evidence="7" type="ORF">GCM10010358_10020</name>
</gene>
<evidence type="ECO:0000256" key="2">
    <source>
        <dbReference type="ARBA" id="ARBA00022617"/>
    </source>
</evidence>
<dbReference type="InterPro" id="IPR011008">
    <property type="entry name" value="Dimeric_a/b-barrel"/>
</dbReference>
<keyword evidence="4 5" id="KW-0408">Iron</keyword>
<evidence type="ECO:0000313" key="8">
    <source>
        <dbReference type="Proteomes" id="UP000619244"/>
    </source>
</evidence>
<dbReference type="InterPro" id="IPR001486">
    <property type="entry name" value="Hemoglobin_trunc"/>
</dbReference>
<dbReference type="InterPro" id="IPR012292">
    <property type="entry name" value="Globin/Proto"/>
</dbReference>
<dbReference type="AlphaFoldDB" id="A0A918KD80"/>
<evidence type="ECO:0000256" key="1">
    <source>
        <dbReference type="ARBA" id="ARBA00022448"/>
    </source>
</evidence>
<reference evidence="7" key="1">
    <citation type="journal article" date="2014" name="Int. J. Syst. Evol. Microbiol.">
        <title>Complete genome sequence of Corynebacterium casei LMG S-19264T (=DSM 44701T), isolated from a smear-ripened cheese.</title>
        <authorList>
            <consortium name="US DOE Joint Genome Institute (JGI-PGF)"/>
            <person name="Walter F."/>
            <person name="Albersmeier A."/>
            <person name="Kalinowski J."/>
            <person name="Ruckert C."/>
        </authorList>
    </citation>
    <scope>NUCLEOTIDE SEQUENCE</scope>
    <source>
        <strain evidence="7">JCM 4790</strain>
    </source>
</reference>
<evidence type="ECO:0000313" key="7">
    <source>
        <dbReference type="EMBL" id="GGX57806.1"/>
    </source>
</evidence>
<evidence type="ECO:0000256" key="3">
    <source>
        <dbReference type="ARBA" id="ARBA00022723"/>
    </source>
</evidence>
<keyword evidence="3 5" id="KW-0479">Metal-binding</keyword>
<reference evidence="7" key="2">
    <citation type="submission" date="2020-09" db="EMBL/GenBank/DDBJ databases">
        <authorList>
            <person name="Sun Q."/>
            <person name="Ohkuma M."/>
        </authorList>
    </citation>
    <scope>NUCLEOTIDE SEQUENCE</scope>
    <source>
        <strain evidence="7">JCM 4790</strain>
    </source>
</reference>
<dbReference type="GO" id="GO:0046872">
    <property type="term" value="F:metal ion binding"/>
    <property type="evidence" value="ECO:0007669"/>
    <property type="project" value="UniProtKB-KW"/>
</dbReference>
<evidence type="ECO:0000256" key="4">
    <source>
        <dbReference type="ARBA" id="ARBA00023004"/>
    </source>
</evidence>
<dbReference type="InterPro" id="IPR009050">
    <property type="entry name" value="Globin-like_sf"/>
</dbReference>
<dbReference type="SUPFAM" id="SSF54909">
    <property type="entry name" value="Dimeric alpha+beta barrel"/>
    <property type="match status" value="1"/>
</dbReference>
<dbReference type="EMBL" id="BMVU01000002">
    <property type="protein sequence ID" value="GGX57806.1"/>
    <property type="molecule type" value="Genomic_DNA"/>
</dbReference>
<dbReference type="Pfam" id="PF03992">
    <property type="entry name" value="ABM"/>
    <property type="match status" value="1"/>
</dbReference>
<name>A0A918KD80_9ACTN</name>
<proteinExistence type="predicted"/>
<sequence>MTVRTVEYIRYRIPEEQSAEFLAAYTRAVAHLAAAPQCVEYELTRWEEDFEHFVLRIVWTSAEEYVEGFRTSELFPDFLAEVEPFTGRIEEMRHYTPTTVRGTGGAVPALHERAGGPEALARLVEVFHDRALKDDVLAPVFAGLLPEQAEQIALRLGEAAGGPVADLEQPGGPDHVIARHLGRTLTEPQRRRWVNLLQDAADEAGLPADAEFRAAFLAHVERTTRRVAHFSASDAAGPAGPQRPKET</sequence>
<keyword evidence="8" id="KW-1185">Reference proteome</keyword>
<organism evidence="7 8">
    <name type="scientific">Streptomyces minutiscleroticus</name>
    <dbReference type="NCBI Taxonomy" id="68238"/>
    <lineage>
        <taxon>Bacteria</taxon>
        <taxon>Bacillati</taxon>
        <taxon>Actinomycetota</taxon>
        <taxon>Actinomycetes</taxon>
        <taxon>Kitasatosporales</taxon>
        <taxon>Streptomycetaceae</taxon>
        <taxon>Streptomyces</taxon>
    </lineage>
</organism>
<feature type="binding site" description="distal binding residue" evidence="5">
    <location>
        <position position="175"/>
    </location>
    <ligand>
        <name>heme</name>
        <dbReference type="ChEBI" id="CHEBI:30413"/>
    </ligand>
    <ligandPart>
        <name>Fe</name>
        <dbReference type="ChEBI" id="CHEBI:18248"/>
    </ligandPart>
</feature>
<dbReference type="GO" id="GO:0019825">
    <property type="term" value="F:oxygen binding"/>
    <property type="evidence" value="ECO:0007669"/>
    <property type="project" value="InterPro"/>
</dbReference>
<dbReference type="Gene3D" id="3.30.70.100">
    <property type="match status" value="1"/>
</dbReference>
<dbReference type="PROSITE" id="PS51725">
    <property type="entry name" value="ABM"/>
    <property type="match status" value="1"/>
</dbReference>
<dbReference type="InterPro" id="IPR007138">
    <property type="entry name" value="ABM_dom"/>
</dbReference>
<keyword evidence="1" id="KW-0813">Transport</keyword>
<dbReference type="Pfam" id="PF01152">
    <property type="entry name" value="Bac_globin"/>
    <property type="match status" value="1"/>
</dbReference>
<dbReference type="GO" id="GO:0020037">
    <property type="term" value="F:heme binding"/>
    <property type="evidence" value="ECO:0007669"/>
    <property type="project" value="InterPro"/>
</dbReference>
<keyword evidence="2 5" id="KW-0349">Heme</keyword>
<dbReference type="Proteomes" id="UP000619244">
    <property type="component" value="Unassembled WGS sequence"/>
</dbReference>
<dbReference type="Gene3D" id="1.10.490.10">
    <property type="entry name" value="Globins"/>
    <property type="match status" value="1"/>
</dbReference>
<evidence type="ECO:0000259" key="6">
    <source>
        <dbReference type="PROSITE" id="PS51725"/>
    </source>
</evidence>
<protein>
    <recommendedName>
        <fullName evidence="6">ABM domain-containing protein</fullName>
    </recommendedName>
</protein>
<accession>A0A918KD80</accession>
<dbReference type="RefSeq" id="WP_190188911.1">
    <property type="nucleotide sequence ID" value="NZ_BMVU01000002.1"/>
</dbReference>
<feature type="domain" description="ABM" evidence="6">
    <location>
        <begin position="5"/>
        <end position="95"/>
    </location>
</feature>
<comment type="caution">
    <text evidence="7">The sequence shown here is derived from an EMBL/GenBank/DDBJ whole genome shotgun (WGS) entry which is preliminary data.</text>
</comment>
<evidence type="ECO:0000256" key="5">
    <source>
        <dbReference type="PIRSR" id="PIRSR601486-1"/>
    </source>
</evidence>